<evidence type="ECO:0000313" key="1">
    <source>
        <dbReference type="EMBL" id="VYT22402.1"/>
    </source>
</evidence>
<organism evidence="1">
    <name type="scientific">Anaerostipes caccae</name>
    <dbReference type="NCBI Taxonomy" id="105841"/>
    <lineage>
        <taxon>Bacteria</taxon>
        <taxon>Bacillati</taxon>
        <taxon>Bacillota</taxon>
        <taxon>Clostridia</taxon>
        <taxon>Lachnospirales</taxon>
        <taxon>Lachnospiraceae</taxon>
        <taxon>Anaerostipes</taxon>
    </lineage>
</organism>
<dbReference type="AlphaFoldDB" id="A0A6N2V085"/>
<name>A0A6N2V085_9FIRM</name>
<accession>A0A6N2V085</accession>
<sequence>MITYKQLSLADIFTDCQNKLSRCLSFLILTLPPADLVNIFFIRCSRPCYYSSFSLFQDISLDRISQILLLLHLLQIFFRDLGISIHKTWHRRNRMIRKEHNLLVGLPHDLINNRRIRERRRVDLPDPVSVVKLQPLCFLLQFL</sequence>
<gene>
    <name evidence="1" type="ORF">ACLFYP115_02130</name>
</gene>
<reference evidence="1" key="1">
    <citation type="submission" date="2019-11" db="EMBL/GenBank/DDBJ databases">
        <authorList>
            <person name="Feng L."/>
        </authorList>
    </citation>
    <scope>NUCLEOTIDE SEQUENCE</scope>
    <source>
        <strain evidence="1">AcaccaeLFYP115</strain>
    </source>
</reference>
<protein>
    <submittedName>
        <fullName evidence="1">Uncharacterized protein</fullName>
    </submittedName>
</protein>
<dbReference type="EMBL" id="CACRSQ010000007">
    <property type="protein sequence ID" value="VYT22402.1"/>
    <property type="molecule type" value="Genomic_DNA"/>
</dbReference>
<proteinExistence type="predicted"/>